<dbReference type="RefSeq" id="WP_188782770.1">
    <property type="nucleotide sequence ID" value="NZ_BMNI01000001.1"/>
</dbReference>
<dbReference type="Proteomes" id="UP000655410">
    <property type="component" value="Unassembled WGS sequence"/>
</dbReference>
<name>A0ABQ2N954_9ACTN</name>
<sequence>MATKLEFDIVAKDRASDKFDKVGKSADGMGSKLKGFAVVGAAAFAAAGVAAGKFAWSAIGSASDLNETISKSSVIFGKNAKSMETWASGAAKTMGLSKNAALSAATGFGDMFSQIGFSGDQATKMSKQVVQMSADLGSFSNLDTADVADRMSAAFRGEFDSLQAVIPNINAARVESEALAKTGKKTAKELTAQEKAAAVLAIVHKDGARAMGDFSRTSGSLANQQKILSAQFENAKAKLGEKLLPIAVKVAQFLTTHMGPAFQKVGKWVQENLIPPLKEFGERIAPKVRDYMDKVRQAFKDAGPYLDLLGKVVKNVLIPALGWLAEHALAQAGRQVAILGKAFGALGRAGTWLWNNALQPAFKFITQAIAKTIGVLGKLFGVLASIPGAPKWIGRTANALSNASAEVEELAGKITKLDGTTANVGVRYSVTVTGQEALNTLLAGPLVGGAPRKRSASGTTFAPSGGSYLVGELGPERVTLPRGAQVDNAAMTRDSGGMDYTRLARAIVSALREGTPLVQLPDAGRGAYLMGG</sequence>
<protein>
    <recommendedName>
        <fullName evidence="3">Phage tail tape measure protein</fullName>
    </recommendedName>
</protein>
<dbReference type="EMBL" id="BMNI01000001">
    <property type="protein sequence ID" value="GGO86604.1"/>
    <property type="molecule type" value="Genomic_DNA"/>
</dbReference>
<accession>A0ABQ2N954</accession>
<reference evidence="2" key="1">
    <citation type="journal article" date="2019" name="Int. J. Syst. Evol. Microbiol.">
        <title>The Global Catalogue of Microorganisms (GCM) 10K type strain sequencing project: providing services to taxonomists for standard genome sequencing and annotation.</title>
        <authorList>
            <consortium name="The Broad Institute Genomics Platform"/>
            <consortium name="The Broad Institute Genome Sequencing Center for Infectious Disease"/>
            <person name="Wu L."/>
            <person name="Ma J."/>
        </authorList>
    </citation>
    <scope>NUCLEOTIDE SEQUENCE [LARGE SCALE GENOMIC DNA]</scope>
    <source>
        <strain evidence="2">CGMCC 4.7371</strain>
    </source>
</reference>
<evidence type="ECO:0000313" key="1">
    <source>
        <dbReference type="EMBL" id="GGO86604.1"/>
    </source>
</evidence>
<keyword evidence="2" id="KW-1185">Reference proteome</keyword>
<evidence type="ECO:0000313" key="2">
    <source>
        <dbReference type="Proteomes" id="UP000655410"/>
    </source>
</evidence>
<organism evidence="1 2">
    <name type="scientific">Nocardioides phosphati</name>
    <dbReference type="NCBI Taxonomy" id="1867775"/>
    <lineage>
        <taxon>Bacteria</taxon>
        <taxon>Bacillati</taxon>
        <taxon>Actinomycetota</taxon>
        <taxon>Actinomycetes</taxon>
        <taxon>Propionibacteriales</taxon>
        <taxon>Nocardioidaceae</taxon>
        <taxon>Nocardioides</taxon>
    </lineage>
</organism>
<gene>
    <name evidence="1" type="ORF">GCM10011584_09320</name>
</gene>
<comment type="caution">
    <text evidence="1">The sequence shown here is derived from an EMBL/GenBank/DDBJ whole genome shotgun (WGS) entry which is preliminary data.</text>
</comment>
<evidence type="ECO:0008006" key="3">
    <source>
        <dbReference type="Google" id="ProtNLM"/>
    </source>
</evidence>
<proteinExistence type="predicted"/>